<keyword evidence="3" id="KW-1185">Reference proteome</keyword>
<feature type="region of interest" description="Disordered" evidence="1">
    <location>
        <begin position="1"/>
        <end position="25"/>
    </location>
</feature>
<comment type="caution">
    <text evidence="2">The sequence shown here is derived from an EMBL/GenBank/DDBJ whole genome shotgun (WGS) entry which is preliminary data.</text>
</comment>
<proteinExistence type="predicted"/>
<reference evidence="2 3" key="1">
    <citation type="journal article" date="2019" name="Int. J. Syst. Evol. Microbiol.">
        <title>The Global Catalogue of Microorganisms (GCM) 10K type strain sequencing project: providing services to taxonomists for standard genome sequencing and annotation.</title>
        <authorList>
            <consortium name="The Broad Institute Genomics Platform"/>
            <consortium name="The Broad Institute Genome Sequencing Center for Infectious Disease"/>
            <person name="Wu L."/>
            <person name="Ma J."/>
        </authorList>
    </citation>
    <scope>NUCLEOTIDE SEQUENCE [LARGE SCALE GENOMIC DNA]</scope>
    <source>
        <strain evidence="2 3">PJ61</strain>
    </source>
</reference>
<organism evidence="2 3">
    <name type="scientific">Halorubrum pallidum</name>
    <dbReference type="NCBI Taxonomy" id="1526114"/>
    <lineage>
        <taxon>Archaea</taxon>
        <taxon>Methanobacteriati</taxon>
        <taxon>Methanobacteriota</taxon>
        <taxon>Stenosarchaea group</taxon>
        <taxon>Halobacteria</taxon>
        <taxon>Halobacteriales</taxon>
        <taxon>Haloferacaceae</taxon>
        <taxon>Halorubrum</taxon>
    </lineage>
</organism>
<sequence length="109" mass="11552">SVVDPVDRGDGGGGDAGGEPPEPRSFVSEVVEVEVETARKATPQYQVHVSGRSLEADRVRVDGLRLVLPGGGSAAFECDGEGEKLRVAWHVEQIDEVGERVVEVTRGAE</sequence>
<evidence type="ECO:0000256" key="1">
    <source>
        <dbReference type="SAM" id="MobiDB-lite"/>
    </source>
</evidence>
<accession>A0ABD5T1X0</accession>
<gene>
    <name evidence="2" type="ORF">ACFQDD_06960</name>
</gene>
<evidence type="ECO:0000313" key="2">
    <source>
        <dbReference type="EMBL" id="MFC6771257.1"/>
    </source>
</evidence>
<feature type="compositionally biased region" description="Basic and acidic residues" evidence="1">
    <location>
        <begin position="1"/>
        <end position="10"/>
    </location>
</feature>
<dbReference type="Proteomes" id="UP001596274">
    <property type="component" value="Unassembled WGS sequence"/>
</dbReference>
<dbReference type="AlphaFoldDB" id="A0ABD5T1X0"/>
<name>A0ABD5T1X0_9EURY</name>
<dbReference type="EMBL" id="JBHSWT010000317">
    <property type="protein sequence ID" value="MFC6771257.1"/>
    <property type="molecule type" value="Genomic_DNA"/>
</dbReference>
<feature type="non-terminal residue" evidence="2">
    <location>
        <position position="1"/>
    </location>
</feature>
<evidence type="ECO:0000313" key="3">
    <source>
        <dbReference type="Proteomes" id="UP001596274"/>
    </source>
</evidence>
<protein>
    <submittedName>
        <fullName evidence="2">Uncharacterized protein</fullName>
    </submittedName>
</protein>